<dbReference type="AlphaFoldDB" id="A0A2U1PX97"/>
<gene>
    <name evidence="1" type="ORF">CTI12_AA100860</name>
</gene>
<reference evidence="1 2" key="1">
    <citation type="journal article" date="2018" name="Mol. Plant">
        <title>The genome of Artemisia annua provides insight into the evolution of Asteraceae family and artemisinin biosynthesis.</title>
        <authorList>
            <person name="Shen Q."/>
            <person name="Zhang L."/>
            <person name="Liao Z."/>
            <person name="Wang S."/>
            <person name="Yan T."/>
            <person name="Shi P."/>
            <person name="Liu M."/>
            <person name="Fu X."/>
            <person name="Pan Q."/>
            <person name="Wang Y."/>
            <person name="Lv Z."/>
            <person name="Lu X."/>
            <person name="Zhang F."/>
            <person name="Jiang W."/>
            <person name="Ma Y."/>
            <person name="Chen M."/>
            <person name="Hao X."/>
            <person name="Li L."/>
            <person name="Tang Y."/>
            <person name="Lv G."/>
            <person name="Zhou Y."/>
            <person name="Sun X."/>
            <person name="Brodelius P.E."/>
            <person name="Rose J.K.C."/>
            <person name="Tang K."/>
        </authorList>
    </citation>
    <scope>NUCLEOTIDE SEQUENCE [LARGE SCALE GENOMIC DNA]</scope>
    <source>
        <strain evidence="2">cv. Huhao1</strain>
        <tissue evidence="1">Leaf</tissue>
    </source>
</reference>
<accession>A0A2U1PX97</accession>
<dbReference type="Proteomes" id="UP000245207">
    <property type="component" value="Unassembled WGS sequence"/>
</dbReference>
<dbReference type="STRING" id="35608.A0A2U1PX97"/>
<comment type="caution">
    <text evidence="1">The sequence shown here is derived from an EMBL/GenBank/DDBJ whole genome shotgun (WGS) entry which is preliminary data.</text>
</comment>
<name>A0A2U1PX97_ARTAN</name>
<proteinExistence type="predicted"/>
<organism evidence="1 2">
    <name type="scientific">Artemisia annua</name>
    <name type="common">Sweet wormwood</name>
    <dbReference type="NCBI Taxonomy" id="35608"/>
    <lineage>
        <taxon>Eukaryota</taxon>
        <taxon>Viridiplantae</taxon>
        <taxon>Streptophyta</taxon>
        <taxon>Embryophyta</taxon>
        <taxon>Tracheophyta</taxon>
        <taxon>Spermatophyta</taxon>
        <taxon>Magnoliopsida</taxon>
        <taxon>eudicotyledons</taxon>
        <taxon>Gunneridae</taxon>
        <taxon>Pentapetalae</taxon>
        <taxon>asterids</taxon>
        <taxon>campanulids</taxon>
        <taxon>Asterales</taxon>
        <taxon>Asteraceae</taxon>
        <taxon>Asteroideae</taxon>
        <taxon>Anthemideae</taxon>
        <taxon>Artemisiinae</taxon>
        <taxon>Artemisia</taxon>
    </lineage>
</organism>
<evidence type="ECO:0000313" key="1">
    <source>
        <dbReference type="EMBL" id="PWA90394.1"/>
    </source>
</evidence>
<protein>
    <submittedName>
        <fullName evidence="1">Cucumisin</fullName>
    </submittedName>
</protein>
<dbReference type="CDD" id="cd02120">
    <property type="entry name" value="PA_subtilisin_like"/>
    <property type="match status" value="1"/>
</dbReference>
<keyword evidence="2" id="KW-1185">Reference proteome</keyword>
<sequence length="134" mass="14639">MFRNDAILVGNGTNAFPSSDIQLFTVYAKYVTTDCSEADARKCLPTCLESSLIKQKVVMCDSNRYIEEVKIAGAIGYIVPNYGRNVSGIMPYPVAGLTTNALNLVKTYMNSTTVPQVQILKSEAMYNPSALRVA</sequence>
<dbReference type="EMBL" id="PKPP01000633">
    <property type="protein sequence ID" value="PWA90394.1"/>
    <property type="molecule type" value="Genomic_DNA"/>
</dbReference>
<evidence type="ECO:0000313" key="2">
    <source>
        <dbReference type="Proteomes" id="UP000245207"/>
    </source>
</evidence>
<dbReference type="Gene3D" id="3.50.30.30">
    <property type="match status" value="1"/>
</dbReference>